<evidence type="ECO:0000256" key="3">
    <source>
        <dbReference type="ARBA" id="ARBA00022618"/>
    </source>
</evidence>
<dbReference type="RefSeq" id="WP_304155051.1">
    <property type="nucleotide sequence ID" value="NZ_CASFWR010000042.1"/>
</dbReference>
<dbReference type="Pfam" id="PF01926">
    <property type="entry name" value="MMR_HSR1"/>
    <property type="match status" value="1"/>
</dbReference>
<dbReference type="InterPro" id="IPR027417">
    <property type="entry name" value="P-loop_NTPase"/>
</dbReference>
<evidence type="ECO:0000313" key="13">
    <source>
        <dbReference type="Proteomes" id="UP000780768"/>
    </source>
</evidence>
<keyword evidence="8 10" id="KW-0717">Septation</keyword>
<keyword evidence="4" id="KW-0479">Metal-binding</keyword>
<evidence type="ECO:0000256" key="1">
    <source>
        <dbReference type="ARBA" id="ARBA00001946"/>
    </source>
</evidence>
<keyword evidence="7 10" id="KW-0342">GTP-binding</keyword>
<protein>
    <recommendedName>
        <fullName evidence="10">Probable GTP-binding protein EngB</fullName>
    </recommendedName>
</protein>
<sequence length="210" mass="23786">MTETKDKINIIRAKYTASAVKKAQYPAERLKEIAFIGRSNVGKSSLINSLTRVHNLARVSGQPGKTQTINFFELTARIIETGEDKLFHLVDLPGYGYAKTAQTNRKQWAKFIEEYFLNSEHLQFVCQLIDIRHAPMKSDIEMFNWLVKNNVPVLIIATKADKISRGAVAKQVAQIKKMLGVKEIDILPYSSVKNAGRSELLEVIYQMLTD</sequence>
<evidence type="ECO:0000256" key="7">
    <source>
        <dbReference type="ARBA" id="ARBA00023134"/>
    </source>
</evidence>
<evidence type="ECO:0000256" key="5">
    <source>
        <dbReference type="ARBA" id="ARBA00022741"/>
    </source>
</evidence>
<keyword evidence="9 10" id="KW-0131">Cell cycle</keyword>
<dbReference type="Proteomes" id="UP000780768">
    <property type="component" value="Unassembled WGS sequence"/>
</dbReference>
<dbReference type="PANTHER" id="PTHR11649">
    <property type="entry name" value="MSS1/TRME-RELATED GTP-BINDING PROTEIN"/>
    <property type="match status" value="1"/>
</dbReference>
<dbReference type="GO" id="GO:0000917">
    <property type="term" value="P:division septum assembly"/>
    <property type="evidence" value="ECO:0007669"/>
    <property type="project" value="UniProtKB-KW"/>
</dbReference>
<keyword evidence="3 10" id="KW-0132">Cell division</keyword>
<dbReference type="GO" id="GO:0046872">
    <property type="term" value="F:metal ion binding"/>
    <property type="evidence" value="ECO:0007669"/>
    <property type="project" value="UniProtKB-KW"/>
</dbReference>
<dbReference type="GO" id="GO:0005829">
    <property type="term" value="C:cytosol"/>
    <property type="evidence" value="ECO:0007669"/>
    <property type="project" value="TreeGrafter"/>
</dbReference>
<evidence type="ECO:0000256" key="6">
    <source>
        <dbReference type="ARBA" id="ARBA00022842"/>
    </source>
</evidence>
<comment type="similarity">
    <text evidence="2 10">Belongs to the TRAFAC class TrmE-Era-EngA-EngB-Septin-like GTPase superfamily. EngB GTPase family.</text>
</comment>
<dbReference type="SUPFAM" id="SSF52540">
    <property type="entry name" value="P-loop containing nucleoside triphosphate hydrolases"/>
    <property type="match status" value="1"/>
</dbReference>
<dbReference type="NCBIfam" id="TIGR03598">
    <property type="entry name" value="GTPase_YsxC"/>
    <property type="match status" value="1"/>
</dbReference>
<evidence type="ECO:0000256" key="4">
    <source>
        <dbReference type="ARBA" id="ARBA00022723"/>
    </source>
</evidence>
<dbReference type="InterPro" id="IPR030393">
    <property type="entry name" value="G_ENGB_dom"/>
</dbReference>
<evidence type="ECO:0000256" key="8">
    <source>
        <dbReference type="ARBA" id="ARBA00023210"/>
    </source>
</evidence>
<evidence type="ECO:0000259" key="11">
    <source>
        <dbReference type="PROSITE" id="PS51706"/>
    </source>
</evidence>
<dbReference type="Gene3D" id="3.40.50.300">
    <property type="entry name" value="P-loop containing nucleotide triphosphate hydrolases"/>
    <property type="match status" value="1"/>
</dbReference>
<keyword evidence="5 10" id="KW-0547">Nucleotide-binding</keyword>
<dbReference type="PANTHER" id="PTHR11649:SF13">
    <property type="entry name" value="ENGB-TYPE G DOMAIN-CONTAINING PROTEIN"/>
    <property type="match status" value="1"/>
</dbReference>
<evidence type="ECO:0000313" key="12">
    <source>
        <dbReference type="EMBL" id="HJF85547.1"/>
    </source>
</evidence>
<evidence type="ECO:0000256" key="2">
    <source>
        <dbReference type="ARBA" id="ARBA00009638"/>
    </source>
</evidence>
<reference evidence="12" key="1">
    <citation type="journal article" date="2021" name="PeerJ">
        <title>Extensive microbial diversity within the chicken gut microbiome revealed by metagenomics and culture.</title>
        <authorList>
            <person name="Gilroy R."/>
            <person name="Ravi A."/>
            <person name="Getino M."/>
            <person name="Pursley I."/>
            <person name="Horton D.L."/>
            <person name="Alikhan N.F."/>
            <person name="Baker D."/>
            <person name="Gharbi K."/>
            <person name="Hall N."/>
            <person name="Watson M."/>
            <person name="Adriaenssens E.M."/>
            <person name="Foster-Nyarko E."/>
            <person name="Jarju S."/>
            <person name="Secka A."/>
            <person name="Antonio M."/>
            <person name="Oren A."/>
            <person name="Chaudhuri R.R."/>
            <person name="La Ragione R."/>
            <person name="Hildebrand F."/>
            <person name="Pallen M.J."/>
        </authorList>
    </citation>
    <scope>NUCLEOTIDE SEQUENCE</scope>
    <source>
        <strain evidence="12">7318</strain>
    </source>
</reference>
<evidence type="ECO:0000256" key="9">
    <source>
        <dbReference type="ARBA" id="ARBA00023306"/>
    </source>
</evidence>
<feature type="domain" description="EngB-type G" evidence="11">
    <location>
        <begin position="29"/>
        <end position="210"/>
    </location>
</feature>
<proteinExistence type="inferred from homology"/>
<dbReference type="GO" id="GO:0005525">
    <property type="term" value="F:GTP binding"/>
    <property type="evidence" value="ECO:0007669"/>
    <property type="project" value="UniProtKB-UniRule"/>
</dbReference>
<comment type="function">
    <text evidence="10">Necessary for normal cell division and for the maintenance of normal septation.</text>
</comment>
<dbReference type="CDD" id="cd01876">
    <property type="entry name" value="YihA_EngB"/>
    <property type="match status" value="1"/>
</dbReference>
<reference evidence="12" key="2">
    <citation type="submission" date="2021-09" db="EMBL/GenBank/DDBJ databases">
        <authorList>
            <person name="Gilroy R."/>
        </authorList>
    </citation>
    <scope>NUCLEOTIDE SEQUENCE</scope>
    <source>
        <strain evidence="12">7318</strain>
    </source>
</reference>
<dbReference type="InterPro" id="IPR019987">
    <property type="entry name" value="GTP-bd_ribosome_bio_YsxC"/>
</dbReference>
<dbReference type="FunFam" id="3.40.50.300:FF:000098">
    <property type="entry name" value="Probable GTP-binding protein EngB"/>
    <property type="match status" value="1"/>
</dbReference>
<dbReference type="AlphaFoldDB" id="A0A921HPK1"/>
<accession>A0A921HPK1</accession>
<comment type="cofactor">
    <cofactor evidence="1">
        <name>Mg(2+)</name>
        <dbReference type="ChEBI" id="CHEBI:18420"/>
    </cofactor>
</comment>
<dbReference type="InterPro" id="IPR005225">
    <property type="entry name" value="Small_GTP-bd"/>
</dbReference>
<organism evidence="12 13">
    <name type="scientific">Megamonas hypermegale</name>
    <dbReference type="NCBI Taxonomy" id="158847"/>
    <lineage>
        <taxon>Bacteria</taxon>
        <taxon>Bacillati</taxon>
        <taxon>Bacillota</taxon>
        <taxon>Negativicutes</taxon>
        <taxon>Selenomonadales</taxon>
        <taxon>Selenomonadaceae</taxon>
        <taxon>Megamonas</taxon>
    </lineage>
</organism>
<dbReference type="EMBL" id="DYVR01000217">
    <property type="protein sequence ID" value="HJF85547.1"/>
    <property type="molecule type" value="Genomic_DNA"/>
</dbReference>
<evidence type="ECO:0000256" key="10">
    <source>
        <dbReference type="HAMAP-Rule" id="MF_00321"/>
    </source>
</evidence>
<dbReference type="NCBIfam" id="TIGR00231">
    <property type="entry name" value="small_GTP"/>
    <property type="match status" value="1"/>
</dbReference>
<keyword evidence="6" id="KW-0460">Magnesium</keyword>
<name>A0A921HPK1_9FIRM</name>
<gene>
    <name evidence="12" type="primary">yihA</name>
    <name evidence="10" type="synonym">engB</name>
    <name evidence="12" type="ORF">K8V65_07805</name>
</gene>
<dbReference type="HAMAP" id="MF_00321">
    <property type="entry name" value="GTPase_EngB"/>
    <property type="match status" value="1"/>
</dbReference>
<comment type="caution">
    <text evidence="12">The sequence shown here is derived from an EMBL/GenBank/DDBJ whole genome shotgun (WGS) entry which is preliminary data.</text>
</comment>
<dbReference type="InterPro" id="IPR006073">
    <property type="entry name" value="GTP-bd"/>
</dbReference>
<dbReference type="PROSITE" id="PS51706">
    <property type="entry name" value="G_ENGB"/>
    <property type="match status" value="1"/>
</dbReference>